<evidence type="ECO:0000256" key="3">
    <source>
        <dbReference type="ARBA" id="ARBA00022912"/>
    </source>
</evidence>
<evidence type="ECO:0000256" key="2">
    <source>
        <dbReference type="ARBA" id="ARBA00022801"/>
    </source>
</evidence>
<dbReference type="PANTHER" id="PTHR45948:SF4">
    <property type="entry name" value="DUAL SPECIFICITY PROTEIN PHOSPHATASE 15"/>
    <property type="match status" value="1"/>
</dbReference>
<gene>
    <name evidence="8" type="ORF">NXF25_009830</name>
</gene>
<dbReference type="SUPFAM" id="SSF52799">
    <property type="entry name" value="(Phosphotyrosine protein) phosphatases II"/>
    <property type="match status" value="1"/>
</dbReference>
<evidence type="ECO:0000313" key="9">
    <source>
        <dbReference type="Proteomes" id="UP001474421"/>
    </source>
</evidence>
<evidence type="ECO:0000259" key="7">
    <source>
        <dbReference type="Pfam" id="PF00782"/>
    </source>
</evidence>
<comment type="caution">
    <text evidence="8">The sequence shown here is derived from an EMBL/GenBank/DDBJ whole genome shotgun (WGS) entry which is preliminary data.</text>
</comment>
<dbReference type="Pfam" id="PF00782">
    <property type="entry name" value="DSPc"/>
    <property type="match status" value="1"/>
</dbReference>
<dbReference type="GO" id="GO:0007165">
    <property type="term" value="P:signal transduction"/>
    <property type="evidence" value="ECO:0007669"/>
    <property type="project" value="TreeGrafter"/>
</dbReference>
<proteinExistence type="inferred from homology"/>
<dbReference type="Gene3D" id="3.90.190.10">
    <property type="entry name" value="Protein tyrosine phosphatase superfamily"/>
    <property type="match status" value="1"/>
</dbReference>
<dbReference type="GO" id="GO:0004725">
    <property type="term" value="F:protein tyrosine phosphatase activity"/>
    <property type="evidence" value="ECO:0007669"/>
    <property type="project" value="UniProtKB-EC"/>
</dbReference>
<dbReference type="AlphaFoldDB" id="A0AAW1BU44"/>
<dbReference type="EMBL" id="JAOTOJ010000003">
    <property type="protein sequence ID" value="KAK9405003.1"/>
    <property type="molecule type" value="Genomic_DNA"/>
</dbReference>
<comment type="similarity">
    <text evidence="1">Belongs to the protein-tyrosine phosphatase family. Non-receptor class dual specificity subfamily.</text>
</comment>
<comment type="catalytic activity">
    <reaction evidence="4">
        <text>O-phospho-L-seryl-[protein] + H2O = L-seryl-[protein] + phosphate</text>
        <dbReference type="Rhea" id="RHEA:20629"/>
        <dbReference type="Rhea" id="RHEA-COMP:9863"/>
        <dbReference type="Rhea" id="RHEA-COMP:11604"/>
        <dbReference type="ChEBI" id="CHEBI:15377"/>
        <dbReference type="ChEBI" id="CHEBI:29999"/>
        <dbReference type="ChEBI" id="CHEBI:43474"/>
        <dbReference type="ChEBI" id="CHEBI:83421"/>
        <dbReference type="EC" id="3.1.3.16"/>
    </reaction>
</comment>
<dbReference type="PRINTS" id="PR01908">
    <property type="entry name" value="ADSPHPHTASE"/>
</dbReference>
<accession>A0AAW1BU44</accession>
<comment type="catalytic activity">
    <reaction evidence="6">
        <text>O-phospho-L-tyrosyl-[protein] + H2O = L-tyrosyl-[protein] + phosphate</text>
        <dbReference type="Rhea" id="RHEA:10684"/>
        <dbReference type="Rhea" id="RHEA-COMP:10136"/>
        <dbReference type="Rhea" id="RHEA-COMP:20101"/>
        <dbReference type="ChEBI" id="CHEBI:15377"/>
        <dbReference type="ChEBI" id="CHEBI:43474"/>
        <dbReference type="ChEBI" id="CHEBI:46858"/>
        <dbReference type="ChEBI" id="CHEBI:61978"/>
        <dbReference type="EC" id="3.1.3.48"/>
    </reaction>
</comment>
<keyword evidence="2" id="KW-0378">Hydrolase</keyword>
<comment type="catalytic activity">
    <reaction evidence="5">
        <text>O-phospho-L-threonyl-[protein] + H2O = L-threonyl-[protein] + phosphate</text>
        <dbReference type="Rhea" id="RHEA:47004"/>
        <dbReference type="Rhea" id="RHEA-COMP:11060"/>
        <dbReference type="Rhea" id="RHEA-COMP:11605"/>
        <dbReference type="ChEBI" id="CHEBI:15377"/>
        <dbReference type="ChEBI" id="CHEBI:30013"/>
        <dbReference type="ChEBI" id="CHEBI:43474"/>
        <dbReference type="ChEBI" id="CHEBI:61977"/>
        <dbReference type="EC" id="3.1.3.16"/>
    </reaction>
</comment>
<evidence type="ECO:0000256" key="1">
    <source>
        <dbReference type="ARBA" id="ARBA00008601"/>
    </source>
</evidence>
<keyword evidence="9" id="KW-1185">Reference proteome</keyword>
<evidence type="ECO:0000256" key="6">
    <source>
        <dbReference type="ARBA" id="ARBA00051722"/>
    </source>
</evidence>
<dbReference type="InterPro" id="IPR000340">
    <property type="entry name" value="Dual-sp_phosphatase_cat-dom"/>
</dbReference>
<keyword evidence="3" id="KW-0904">Protein phosphatase</keyword>
<dbReference type="GO" id="GO:0005886">
    <property type="term" value="C:plasma membrane"/>
    <property type="evidence" value="ECO:0007669"/>
    <property type="project" value="TreeGrafter"/>
</dbReference>
<name>A0AAW1BU44_CROAD</name>
<sequence>MGNSMNKILPGLFLGNIVDAKDLDQLSKNDITHIISIHESPQPFIRYGGITYLLIVLPDTPEANIKKHFKKCIQFIHSCRLQGGNCLFIGR</sequence>
<feature type="domain" description="Dual specificity phosphatase catalytic" evidence="7">
    <location>
        <begin position="12"/>
        <end position="87"/>
    </location>
</feature>
<dbReference type="GO" id="GO:0005829">
    <property type="term" value="C:cytosol"/>
    <property type="evidence" value="ECO:0007669"/>
    <property type="project" value="TreeGrafter"/>
</dbReference>
<dbReference type="PANTHER" id="PTHR45948">
    <property type="entry name" value="DUAL SPECIFICITY PROTEIN PHOSPHATASE DDB_G0269404-RELATED"/>
    <property type="match status" value="1"/>
</dbReference>
<protein>
    <submittedName>
        <fullName evidence="8">Dual specificity protein phosphatase 15</fullName>
    </submittedName>
</protein>
<evidence type="ECO:0000256" key="4">
    <source>
        <dbReference type="ARBA" id="ARBA00047761"/>
    </source>
</evidence>
<dbReference type="Proteomes" id="UP001474421">
    <property type="component" value="Unassembled WGS sequence"/>
</dbReference>
<evidence type="ECO:0000256" key="5">
    <source>
        <dbReference type="ARBA" id="ARBA00048336"/>
    </source>
</evidence>
<dbReference type="GO" id="GO:0004722">
    <property type="term" value="F:protein serine/threonine phosphatase activity"/>
    <property type="evidence" value="ECO:0007669"/>
    <property type="project" value="UniProtKB-EC"/>
</dbReference>
<dbReference type="InterPro" id="IPR029021">
    <property type="entry name" value="Prot-tyrosine_phosphatase-like"/>
</dbReference>
<evidence type="ECO:0000313" key="8">
    <source>
        <dbReference type="EMBL" id="KAK9405003.1"/>
    </source>
</evidence>
<organism evidence="8 9">
    <name type="scientific">Crotalus adamanteus</name>
    <name type="common">Eastern diamondback rattlesnake</name>
    <dbReference type="NCBI Taxonomy" id="8729"/>
    <lineage>
        <taxon>Eukaryota</taxon>
        <taxon>Metazoa</taxon>
        <taxon>Chordata</taxon>
        <taxon>Craniata</taxon>
        <taxon>Vertebrata</taxon>
        <taxon>Euteleostomi</taxon>
        <taxon>Lepidosauria</taxon>
        <taxon>Squamata</taxon>
        <taxon>Bifurcata</taxon>
        <taxon>Unidentata</taxon>
        <taxon>Episquamata</taxon>
        <taxon>Toxicofera</taxon>
        <taxon>Serpentes</taxon>
        <taxon>Colubroidea</taxon>
        <taxon>Viperidae</taxon>
        <taxon>Crotalinae</taxon>
        <taxon>Crotalus</taxon>
    </lineage>
</organism>
<reference evidence="8 9" key="1">
    <citation type="journal article" date="2024" name="Proc. Natl. Acad. Sci. U.S.A.">
        <title>The genetic regulatory architecture and epigenomic basis for age-related changes in rattlesnake venom.</title>
        <authorList>
            <person name="Hogan M.P."/>
            <person name="Holding M.L."/>
            <person name="Nystrom G.S."/>
            <person name="Colston T.J."/>
            <person name="Bartlett D.A."/>
            <person name="Mason A.J."/>
            <person name="Ellsworth S.A."/>
            <person name="Rautsaw R.M."/>
            <person name="Lawrence K.C."/>
            <person name="Strickland J.L."/>
            <person name="He B."/>
            <person name="Fraser P."/>
            <person name="Margres M.J."/>
            <person name="Gilbert D.M."/>
            <person name="Gibbs H.L."/>
            <person name="Parkinson C.L."/>
            <person name="Rokyta D.R."/>
        </authorList>
    </citation>
    <scope>NUCLEOTIDE SEQUENCE [LARGE SCALE GENOMIC DNA]</scope>
    <source>
        <strain evidence="8">DRR0105</strain>
    </source>
</reference>